<reference evidence="3" key="1">
    <citation type="submission" date="2013-12" db="EMBL/GenBank/DDBJ databases">
        <title>The Genome Sequence of Aphanomyces invadans NJM9701.</title>
        <authorList>
            <consortium name="The Broad Institute Genomics Platform"/>
            <person name="Russ C."/>
            <person name="Tyler B."/>
            <person name="van West P."/>
            <person name="Dieguez-Uribeondo J."/>
            <person name="Young S.K."/>
            <person name="Zeng Q."/>
            <person name="Gargeya S."/>
            <person name="Fitzgerald M."/>
            <person name="Abouelleil A."/>
            <person name="Alvarado L."/>
            <person name="Chapman S.B."/>
            <person name="Gainer-Dewar J."/>
            <person name="Goldberg J."/>
            <person name="Griggs A."/>
            <person name="Gujja S."/>
            <person name="Hansen M."/>
            <person name="Howarth C."/>
            <person name="Imamovic A."/>
            <person name="Ireland A."/>
            <person name="Larimer J."/>
            <person name="McCowan C."/>
            <person name="Murphy C."/>
            <person name="Pearson M."/>
            <person name="Poon T.W."/>
            <person name="Priest M."/>
            <person name="Roberts A."/>
            <person name="Saif S."/>
            <person name="Shea T."/>
            <person name="Sykes S."/>
            <person name="Wortman J."/>
            <person name="Nusbaum C."/>
            <person name="Birren B."/>
        </authorList>
    </citation>
    <scope>NUCLEOTIDE SEQUENCE [LARGE SCALE GENOMIC DNA]</scope>
    <source>
        <strain evidence="3">NJM9701</strain>
    </source>
</reference>
<feature type="coiled-coil region" evidence="1">
    <location>
        <begin position="535"/>
        <end position="596"/>
    </location>
</feature>
<evidence type="ECO:0000313" key="3">
    <source>
        <dbReference type="EMBL" id="ETV91613.1"/>
    </source>
</evidence>
<evidence type="ECO:0000256" key="1">
    <source>
        <dbReference type="SAM" id="Coils"/>
    </source>
</evidence>
<dbReference type="EMBL" id="KI914008">
    <property type="protein sequence ID" value="ETV91613.1"/>
    <property type="molecule type" value="Genomic_DNA"/>
</dbReference>
<feature type="coiled-coil region" evidence="1">
    <location>
        <begin position="1178"/>
        <end position="1212"/>
    </location>
</feature>
<feature type="region of interest" description="Disordered" evidence="2">
    <location>
        <begin position="1364"/>
        <end position="1384"/>
    </location>
</feature>
<sequence>MSSGGDGKSKYRDRYAVLQKTYEQRLQSLGELFQKALGEIHADESLAILKQDNVSNDFVTLRVHELVAHALCDEKEHFIRTLTDKLAKKEASLKELLRDKETMATQKKALMDELHHVATHVEALQARYTAMSTDTNATDAEVHRLRHENQELIEQLAARDADRAAWDDERRAFSTVQQDLVRLQAEHAKDAAFYTEERSKAAKTIDLLTAKVDDLESNRTKLSADCTALSLAAQEKAIELAHAKDTIDSLRRQCGALQPLEGQMADLKATHQAQVHALEMDLWEARRKYSAVGEQVEGLIHDHDQERALLVESHEKERTAAANELRQRDERSKDLLDASAKQIASLEGQIKERDGVLRDTLQQLEEMEARAAASDVGRGELKVQMTKRVAALEGEVAAVAKEGLAALEKEQQARASVEDQFGAYKRMSELKVQSLMAALQAQKDATKRHEDAEKRMQWQDAAMKKHDALLQAMKSKYETAIAALQTEVVAAQSKAAEAATEFHHKSTRHELDLMQQYQSKVAEAAKQLPGQVVSMTEHKAELDKLEAKLTLQLQTLHRQDQVQWEEAHRHVMDEKVQALEAQLDTWKAQVAVEKQKGDELHAALLAERKQVLDCRAAIDDESMAKTVVVQRLEEANVNLGRLKALVHDQRSALRQWEDKFSSLRSELETAQGDATKLTIDLDRSQSEAAELRDAVDRHVSTIQQLQQDGRAAQSVAAEREAALQALLKDKADAIAYLQELVRQAEEKHAVATKQTQIDMASKEDSWATQAVDLHARIDALSADNQHHTVENARLIESIKDHAATIRQVQNDLDQTRGDLAAMQRKKHQYKAALIAQKQSMAAAVHAQDEWKHEVVVHETTRMHEWKSTVDAVQSQVRALKGEFAAVQLHIRRLLEQDVVQSRQVAQQVETKARGMIQTLLANAAQHVADAKAQWAMDKASHLARLSNEHVAELAAQRHTLESEFRKQLDAHLETTAQTHAELTTLISERDTKLEAITGVVHRHIITIQSLEQRLEFQQDGGAKEIEQVRRQLLETTHEVAAKQARVATLETDLSRAHSELARVKQVATGLCDAMARISQAVAKSGQTKPFPDWDSDMASGECWPRGWKKAVHSWIDNTLAAIATSQDNAIASAVQPFKDELQRAPQVLGRKDSGDVSKSVLAMAAPVAEELGVAKHTIARLTDECSRLQTELSAAKQQRDDLDRRCSQLADDKVELETFLDLAGQDRKAAQAQFSTQLQEAYVQSEEALHQAKTAAAHEMERIQRECRQAVHDLQDEVDYQTRQHAKLRASAAEQENKWKREIQDLVRRNHALVKCTREESLPRTGPSTDVDRVLRQHPYDPRIDHRRTSTTPTMTSMRDLSILMETNLEASRHASRQRRRDRD</sequence>
<feature type="coiled-coil region" evidence="1">
    <location>
        <begin position="805"/>
        <end position="832"/>
    </location>
</feature>
<evidence type="ECO:0000256" key="2">
    <source>
        <dbReference type="SAM" id="MobiDB-lite"/>
    </source>
</evidence>
<dbReference type="STRING" id="157072.A0A024TC37"/>
<organism evidence="3">
    <name type="scientific">Aphanomyces invadans</name>
    <dbReference type="NCBI Taxonomy" id="157072"/>
    <lineage>
        <taxon>Eukaryota</taxon>
        <taxon>Sar</taxon>
        <taxon>Stramenopiles</taxon>
        <taxon>Oomycota</taxon>
        <taxon>Saprolegniomycetes</taxon>
        <taxon>Saprolegniales</taxon>
        <taxon>Verrucalvaceae</taxon>
        <taxon>Aphanomyces</taxon>
    </lineage>
</organism>
<dbReference type="RefSeq" id="XP_008879732.1">
    <property type="nucleotide sequence ID" value="XM_008881510.1"/>
</dbReference>
<name>A0A024TC37_9STRA</name>
<dbReference type="GeneID" id="20090913"/>
<proteinExistence type="predicted"/>
<feature type="coiled-coil region" evidence="1">
    <location>
        <begin position="198"/>
        <end position="253"/>
    </location>
</feature>
<accession>A0A024TC37</accession>
<dbReference type="VEuPathDB" id="FungiDB:H310_13863"/>
<protein>
    <submittedName>
        <fullName evidence="3">Uncharacterized protein</fullName>
    </submittedName>
</protein>
<dbReference type="OrthoDB" id="74987at2759"/>
<feature type="compositionally biased region" description="Basic residues" evidence="2">
    <location>
        <begin position="1374"/>
        <end position="1384"/>
    </location>
</feature>
<gene>
    <name evidence="3" type="ORF">H310_13863</name>
</gene>
<keyword evidence="1" id="KW-0175">Coiled coil</keyword>
<feature type="coiled-coil region" evidence="1">
    <location>
        <begin position="653"/>
        <end position="754"/>
    </location>
</feature>
<feature type="coiled-coil region" evidence="1">
    <location>
        <begin position="79"/>
        <end position="113"/>
    </location>
</feature>
<dbReference type="eggNOG" id="ENOG502S8DU">
    <property type="taxonomic scope" value="Eukaryota"/>
</dbReference>
<feature type="coiled-coil region" evidence="1">
    <location>
        <begin position="435"/>
        <end position="501"/>
    </location>
</feature>